<sequence length="748" mass="85962">MPFKLKILILVVLNITVVSFVTAQDLDQQAAERLIRRVVPAHVQQFKVTAIPADNGKDVFEIESDNGRVVLRGNNTVSVASALNWYLKYFCHVQRSWCGNQMRLPARLPVVSQKVRQVTPYAKRSYLNYCTFNYSMSWWSWERWEQEIDWMAMHGINMPLAITGQEAVWQNTLRRFGMSDEEIRAFLVGPAYQAWQWMTNIESVYGPLPQQWINRSIVLGKKILERERELGMTPVLQGFTGYVPVALKKRQPQADIIEKPIWFFVGGSTAQLNPIDPLFSEMTKAFIEEQTKLFGTNHIYAADPFHEGKPPVSGDDYLTAVGKKIYEATTAVDPRAVIAMQTWSMRKPIVEAIPSDRIIMLDLNSQKWKGSEAFWGRPWLAGIIHNFGGNTAMGGNLNEVLARFPRLLSHKEETRNLSGIGMFPEAIGHNPVIYEAASEMAWHPEQPDTQQWLYGYLRARYGQLEPAVQQAWDLLLQTIYSAQTGVETFRESAICARPALTVYGASPNGALNSQKNYSFASLWTAVKLLTKAGTATKNADTYKYDLVDVMRQCLADLAIPIQARMGKAYSNNKQDSFAFYSQQFLDLMSDFDVLLGTREEFLLGKWLSDARAIGETTAEKDLYEKNARGLITIWGPYDSSAIQYDYSARQWNGLVRTFYKPRWEKFITMLNSEFKKQPDQRYQEVNINHRFRRPRNNANDFYRMISRWESDWVTRPGLITQTRPSGNELRTVLQFYNKWYPVAQAVYR</sequence>
<dbReference type="Pfam" id="PF12972">
    <property type="entry name" value="NAGLU_C"/>
    <property type="match status" value="1"/>
</dbReference>
<dbReference type="InterPro" id="IPR029018">
    <property type="entry name" value="Hex-like_dom2"/>
</dbReference>
<evidence type="ECO:0000259" key="3">
    <source>
        <dbReference type="Pfam" id="PF05089"/>
    </source>
</evidence>
<evidence type="ECO:0000313" key="7">
    <source>
        <dbReference type="Proteomes" id="UP001199816"/>
    </source>
</evidence>
<feature type="domain" description="Alpha-N-acetylglucosaminidase N-terminal" evidence="4">
    <location>
        <begin position="29"/>
        <end position="109"/>
    </location>
</feature>
<dbReference type="PANTHER" id="PTHR12872">
    <property type="entry name" value="ALPHA-N-ACETYLGLUCOSAMINIDASE"/>
    <property type="match status" value="1"/>
</dbReference>
<organism evidence="6 7">
    <name type="scientific">Niabella pedocola</name>
    <dbReference type="NCBI Taxonomy" id="1752077"/>
    <lineage>
        <taxon>Bacteria</taxon>
        <taxon>Pseudomonadati</taxon>
        <taxon>Bacteroidota</taxon>
        <taxon>Chitinophagia</taxon>
        <taxon>Chitinophagales</taxon>
        <taxon>Chitinophagaceae</taxon>
        <taxon>Niabella</taxon>
    </lineage>
</organism>
<dbReference type="Gene3D" id="3.20.20.80">
    <property type="entry name" value="Glycosidases"/>
    <property type="match status" value="1"/>
</dbReference>
<proteinExistence type="predicted"/>
<evidence type="ECO:0000259" key="4">
    <source>
        <dbReference type="Pfam" id="PF12971"/>
    </source>
</evidence>
<reference evidence="6 7" key="1">
    <citation type="submission" date="2021-11" db="EMBL/GenBank/DDBJ databases">
        <title>Genomic of Niabella pedocola.</title>
        <authorList>
            <person name="Wu T."/>
        </authorList>
    </citation>
    <scope>NUCLEOTIDE SEQUENCE [LARGE SCALE GENOMIC DNA]</scope>
    <source>
        <strain evidence="6 7">JCM 31011</strain>
    </source>
</reference>
<evidence type="ECO:0000256" key="1">
    <source>
        <dbReference type="ARBA" id="ARBA00022801"/>
    </source>
</evidence>
<evidence type="ECO:0000313" key="6">
    <source>
        <dbReference type="EMBL" id="MCD2421246.1"/>
    </source>
</evidence>
<dbReference type="InterPro" id="IPR024733">
    <property type="entry name" value="NAGLU_tim-barrel"/>
</dbReference>
<evidence type="ECO:0000259" key="5">
    <source>
        <dbReference type="Pfam" id="PF12972"/>
    </source>
</evidence>
<feature type="chain" id="PRO_5047095648" evidence="2">
    <location>
        <begin position="24"/>
        <end position="748"/>
    </location>
</feature>
<dbReference type="InterPro" id="IPR007781">
    <property type="entry name" value="NAGLU"/>
</dbReference>
<protein>
    <submittedName>
        <fullName evidence="6">Alpha-N-acetylglucosaminidase</fullName>
    </submittedName>
</protein>
<dbReference type="Pfam" id="PF05089">
    <property type="entry name" value="NAGLU"/>
    <property type="match status" value="1"/>
</dbReference>
<dbReference type="Gene3D" id="3.30.379.10">
    <property type="entry name" value="Chitobiase/beta-hexosaminidase domain 2-like"/>
    <property type="match status" value="1"/>
</dbReference>
<name>A0ABS8PJT9_9BACT</name>
<keyword evidence="2" id="KW-0732">Signal</keyword>
<dbReference type="Pfam" id="PF12971">
    <property type="entry name" value="NAGLU_N"/>
    <property type="match status" value="1"/>
</dbReference>
<comment type="caution">
    <text evidence="6">The sequence shown here is derived from an EMBL/GenBank/DDBJ whole genome shotgun (WGS) entry which is preliminary data.</text>
</comment>
<dbReference type="Gene3D" id="1.20.120.670">
    <property type="entry name" value="N-acetyl-b-d-glucoasminidase"/>
    <property type="match status" value="1"/>
</dbReference>
<accession>A0ABS8PJT9</accession>
<dbReference type="InterPro" id="IPR024732">
    <property type="entry name" value="NAGLU_C"/>
</dbReference>
<feature type="domain" description="Alpha-N-acetylglucosaminidase tim-barrel" evidence="3">
    <location>
        <begin position="124"/>
        <end position="443"/>
    </location>
</feature>
<feature type="signal peptide" evidence="2">
    <location>
        <begin position="1"/>
        <end position="23"/>
    </location>
</feature>
<dbReference type="PANTHER" id="PTHR12872:SF1">
    <property type="entry name" value="ALPHA-N-ACETYLGLUCOSAMINIDASE"/>
    <property type="match status" value="1"/>
</dbReference>
<keyword evidence="7" id="KW-1185">Reference proteome</keyword>
<evidence type="ECO:0000256" key="2">
    <source>
        <dbReference type="SAM" id="SignalP"/>
    </source>
</evidence>
<keyword evidence="1" id="KW-0378">Hydrolase</keyword>
<dbReference type="EMBL" id="JAJNEC010000001">
    <property type="protein sequence ID" value="MCD2421246.1"/>
    <property type="molecule type" value="Genomic_DNA"/>
</dbReference>
<gene>
    <name evidence="6" type="ORF">LQ567_00625</name>
</gene>
<feature type="domain" description="Alpha-N-acetylglucosaminidase C-terminal" evidence="5">
    <location>
        <begin position="452"/>
        <end position="738"/>
    </location>
</feature>
<dbReference type="InterPro" id="IPR024240">
    <property type="entry name" value="NAGLU_N"/>
</dbReference>
<dbReference type="Proteomes" id="UP001199816">
    <property type="component" value="Unassembled WGS sequence"/>
</dbReference>
<dbReference type="RefSeq" id="WP_231002094.1">
    <property type="nucleotide sequence ID" value="NZ_JAJNEC010000001.1"/>
</dbReference>